<dbReference type="EMBL" id="JAKOGI010000909">
    <property type="protein sequence ID" value="KAJ8429306.1"/>
    <property type="molecule type" value="Genomic_DNA"/>
</dbReference>
<dbReference type="InterPro" id="IPR058920">
    <property type="entry name" value="PAP-OAS1-bd-rel"/>
</dbReference>
<organism evidence="4 5">
    <name type="scientific">Carnegiea gigantea</name>
    <dbReference type="NCBI Taxonomy" id="171969"/>
    <lineage>
        <taxon>Eukaryota</taxon>
        <taxon>Viridiplantae</taxon>
        <taxon>Streptophyta</taxon>
        <taxon>Embryophyta</taxon>
        <taxon>Tracheophyta</taxon>
        <taxon>Spermatophyta</taxon>
        <taxon>Magnoliopsida</taxon>
        <taxon>eudicotyledons</taxon>
        <taxon>Gunneridae</taxon>
        <taxon>Pentapetalae</taxon>
        <taxon>Caryophyllales</taxon>
        <taxon>Cactineae</taxon>
        <taxon>Cactaceae</taxon>
        <taxon>Cactoideae</taxon>
        <taxon>Echinocereeae</taxon>
        <taxon>Carnegiea</taxon>
    </lineage>
</organism>
<accession>A0A9Q1JQU9</accession>
<feature type="compositionally biased region" description="Basic and acidic residues" evidence="1">
    <location>
        <begin position="400"/>
        <end position="425"/>
    </location>
</feature>
<comment type="caution">
    <text evidence="4">The sequence shown here is derived from an EMBL/GenBank/DDBJ whole genome shotgun (WGS) entry which is preliminary data.</text>
</comment>
<feature type="region of interest" description="Disordered" evidence="1">
    <location>
        <begin position="795"/>
        <end position="834"/>
    </location>
</feature>
<dbReference type="Pfam" id="PF26180">
    <property type="entry name" value="PAP-OAS1"/>
    <property type="match status" value="1"/>
</dbReference>
<protein>
    <submittedName>
        <fullName evidence="4">Uncharacterized protein</fullName>
    </submittedName>
</protein>
<dbReference type="InterPro" id="IPR043519">
    <property type="entry name" value="NT_sf"/>
</dbReference>
<dbReference type="Gene3D" id="3.30.460.10">
    <property type="entry name" value="Beta Polymerase, domain 2"/>
    <property type="match status" value="1"/>
</dbReference>
<sequence>MGDLREPNGAVLEDSPVPSSSSSSSFAPEVWTRAELATQKIIRQVQPTVASEDRRRDVIDYVQRLLRTCLGCEVFPFGSVPLKTYLPDGDIDLTAFCGFNIEEGFANDVYSVLEAEDRNPLAEFVVKDVQYIRAEVKLVKCLVQNIVVDISFNQIGGLCALCFLEEVDRLIGKDHLFKRSIILIKAWCYYESRILGAHHGLISTYALETLVLYIFHLFHSSLNGPLAVLYKFLDYFSKFDWESYCVSLSGPVPLSSLPEIVAEKPENGGGDLLLTDDFIGECVQKFSVPSRGTDTRTFTQKHLNIVDPLKENNNLGRSVSKGNFFRIRSAFSFGARKLGQILLQPQENIAEEVRRFFTNTLERHGQGRRPDVQDFLLMSGCNGFVPEMLVSGADPCQEESYAHEEESFHSSDRSTEHSVGSEETRHLVSNVWQPASCFEGVDAEEQRGVKKSISSSTSSTAELPKDETSASPSRLSGDASDLATCGVRNLRITSQADKYPPIVEERKMLLGNVPPHAPHLYFSHPLKNGKIENGDLGEQSTELGMRDHKLLIGQHHTPLEQENNHLFNDRDVVTSMDSNLHHSLLNADARYLQDSHSVYWNICSAGSDETQKILPDLSGDVDGHLGSLQYGRLWYDQALNMSIPPVHLHPPPFFQRKNAWDAIRQPMHFRQDMVPHMNVNGVVPRPAFFPINPQVMPGTAFGVDEMPKTRGTGTYFPITNHHSYRDRSCQGKGRTHGQLRSPRTNGRVQTLLDRSPQAQSPVRQGSGKLRSSDSYESSPRGKLFKEVNGLVHPFEKPDEFGSLGHLQVGPPLPERENSRPPDSGSPPRCENGQPMFVLNDDRLAVQSYRLKDDGDFPPLSV</sequence>
<reference evidence="4" key="1">
    <citation type="submission" date="2022-04" db="EMBL/GenBank/DDBJ databases">
        <title>Carnegiea gigantea Genome sequencing and assembly v2.</title>
        <authorList>
            <person name="Copetti D."/>
            <person name="Sanderson M.J."/>
            <person name="Burquez A."/>
            <person name="Wojciechowski M.F."/>
        </authorList>
    </citation>
    <scope>NUCLEOTIDE SEQUENCE</scope>
    <source>
        <strain evidence="4">SGP5-SGP5p</strain>
        <tissue evidence="4">Aerial part</tissue>
    </source>
</reference>
<evidence type="ECO:0000313" key="5">
    <source>
        <dbReference type="Proteomes" id="UP001153076"/>
    </source>
</evidence>
<gene>
    <name evidence="4" type="ORF">Cgig2_027675</name>
</gene>
<dbReference type="AlphaFoldDB" id="A0A9Q1JQU9"/>
<dbReference type="SUPFAM" id="SSF81631">
    <property type="entry name" value="PAP/OAS1 substrate-binding domain"/>
    <property type="match status" value="1"/>
</dbReference>
<dbReference type="OrthoDB" id="273917at2759"/>
<proteinExistence type="predicted"/>
<feature type="region of interest" description="Disordered" evidence="1">
    <location>
        <begin position="443"/>
        <end position="480"/>
    </location>
</feature>
<evidence type="ECO:0000313" key="4">
    <source>
        <dbReference type="EMBL" id="KAJ8429306.1"/>
    </source>
</evidence>
<dbReference type="Pfam" id="PF22600">
    <property type="entry name" value="MTPAP-like_central"/>
    <property type="match status" value="1"/>
</dbReference>
<dbReference type="CDD" id="cd05402">
    <property type="entry name" value="NT_PAP_TUTase"/>
    <property type="match status" value="1"/>
</dbReference>
<feature type="region of interest" description="Disordered" evidence="1">
    <location>
        <begin position="397"/>
        <end position="425"/>
    </location>
</feature>
<dbReference type="SUPFAM" id="SSF81301">
    <property type="entry name" value="Nucleotidyltransferase"/>
    <property type="match status" value="1"/>
</dbReference>
<dbReference type="Proteomes" id="UP001153076">
    <property type="component" value="Unassembled WGS sequence"/>
</dbReference>
<evidence type="ECO:0000256" key="1">
    <source>
        <dbReference type="SAM" id="MobiDB-lite"/>
    </source>
</evidence>
<dbReference type="PANTHER" id="PTHR45979">
    <property type="entry name" value="PAP/OAS1 SUBSTRATE-BINDING DOMAIN SUPERFAMILY"/>
    <property type="match status" value="1"/>
</dbReference>
<feature type="region of interest" description="Disordered" evidence="1">
    <location>
        <begin position="1"/>
        <end position="26"/>
    </location>
</feature>
<feature type="region of interest" description="Disordered" evidence="1">
    <location>
        <begin position="718"/>
        <end position="781"/>
    </location>
</feature>
<evidence type="ECO:0000259" key="2">
    <source>
        <dbReference type="Pfam" id="PF22600"/>
    </source>
</evidence>
<dbReference type="InterPro" id="IPR054708">
    <property type="entry name" value="MTPAP-like_central"/>
</dbReference>
<evidence type="ECO:0000259" key="3">
    <source>
        <dbReference type="Pfam" id="PF26180"/>
    </source>
</evidence>
<dbReference type="InterPro" id="IPR058921">
    <property type="entry name" value="PAP/OAS1-rel"/>
</dbReference>
<keyword evidence="5" id="KW-1185">Reference proteome</keyword>
<dbReference type="PANTHER" id="PTHR45979:SF2">
    <property type="entry name" value="PAP_OAS1 SUBSTRATE-BINDING DOMAIN SUPERFAMILY"/>
    <property type="match status" value="1"/>
</dbReference>
<feature type="domain" description="Poly(A) RNA polymerase mitochondrial-like central palm" evidence="2">
    <location>
        <begin position="39"/>
        <end position="158"/>
    </location>
</feature>
<dbReference type="Gene3D" id="1.10.1410.10">
    <property type="match status" value="1"/>
</dbReference>
<name>A0A9Q1JQU9_9CARY</name>
<feature type="domain" description="PAP/OAS1 substrate-binding-related" evidence="3">
    <location>
        <begin position="171"/>
        <end position="361"/>
    </location>
</feature>